<protein>
    <recommendedName>
        <fullName evidence="2">DUF306 domain-containing protein</fullName>
    </recommendedName>
</protein>
<gene>
    <name evidence="1" type="ORF">AVDCRST_MAG56-226</name>
</gene>
<dbReference type="Gene3D" id="2.40.128.270">
    <property type="match status" value="1"/>
</dbReference>
<evidence type="ECO:0000313" key="1">
    <source>
        <dbReference type="EMBL" id="CAA9216882.1"/>
    </source>
</evidence>
<organism evidence="1">
    <name type="scientific">uncultured Cytophagales bacterium</name>
    <dbReference type="NCBI Taxonomy" id="158755"/>
    <lineage>
        <taxon>Bacteria</taxon>
        <taxon>Pseudomonadati</taxon>
        <taxon>Bacteroidota</taxon>
        <taxon>Sphingobacteriia</taxon>
        <taxon>Sphingobacteriales</taxon>
        <taxon>environmental samples</taxon>
    </lineage>
</organism>
<evidence type="ECO:0008006" key="2">
    <source>
        <dbReference type="Google" id="ProtNLM"/>
    </source>
</evidence>
<reference evidence="1" key="1">
    <citation type="submission" date="2020-02" db="EMBL/GenBank/DDBJ databases">
        <authorList>
            <person name="Meier V. D."/>
        </authorList>
    </citation>
    <scope>NUCLEOTIDE SEQUENCE</scope>
    <source>
        <strain evidence="1">AVDCRST_MAG56</strain>
    </source>
</reference>
<proteinExistence type="predicted"/>
<dbReference type="InterPro" id="IPR038670">
    <property type="entry name" value="HslJ-like_sf"/>
</dbReference>
<sequence>MQPQRGIAGQWEKLHYFMKEQSAKYPISKRLSAWLILLVLLAAGACAQNDLSDLDNDPADANTRLAGTWKVISYEDLANNTRIVKDAANSQGLDVILTFEGDRITGKSTTNQVNGTFSYTGTREISIKEYGGTEIAEPQWGRLFGEAVFKFKEFTISGNTLTFFYNNGQNAVTLEKQ</sequence>
<dbReference type="EMBL" id="CADCTQ010000022">
    <property type="protein sequence ID" value="CAA9216882.1"/>
    <property type="molecule type" value="Genomic_DNA"/>
</dbReference>
<dbReference type="AlphaFoldDB" id="A0A6J4H825"/>
<accession>A0A6J4H825</accession>
<name>A0A6J4H825_9SPHI</name>